<name>A0A1I9G020_BRUMA</name>
<accession>A0A1I9G020</accession>
<gene>
    <name evidence="1" type="primary">Bm8563</name>
    <name evidence="1" type="ORF">BM_Bm8563</name>
</gene>
<organism evidence="1">
    <name type="scientific">Brugia malayi</name>
    <name type="common">Filarial nematode worm</name>
    <dbReference type="NCBI Taxonomy" id="6279"/>
    <lineage>
        <taxon>Eukaryota</taxon>
        <taxon>Metazoa</taxon>
        <taxon>Ecdysozoa</taxon>
        <taxon>Nematoda</taxon>
        <taxon>Chromadorea</taxon>
        <taxon>Rhabditida</taxon>
        <taxon>Spirurina</taxon>
        <taxon>Spiruromorpha</taxon>
        <taxon>Filarioidea</taxon>
        <taxon>Onchocercidae</taxon>
        <taxon>Brugia</taxon>
    </lineage>
</organism>
<dbReference type="EMBL" id="LN856451">
    <property type="protein sequence ID" value="CDP91521.1"/>
    <property type="molecule type" value="Genomic_DNA"/>
</dbReference>
<protein>
    <submittedName>
        <fullName evidence="1">Bm8563</fullName>
    </submittedName>
</protein>
<reference evidence="1" key="1">
    <citation type="journal article" date="2007" name="Science">
        <title>Draft genome of the filarial nematode parasite Brugia malayi.</title>
        <authorList>
            <person name="Ghedin E."/>
            <person name="Wang S."/>
            <person name="Spiro D."/>
            <person name="Caler E."/>
            <person name="Zhao Q."/>
            <person name="Crabtree J."/>
            <person name="Allen J.E."/>
            <person name="Delcher A.L."/>
            <person name="Guiliano D.B."/>
            <person name="Miranda-Saavedra D."/>
            <person name="Angiuoli S.V."/>
            <person name="Creasy T."/>
            <person name="Amedeo P."/>
            <person name="Haas B."/>
            <person name="El-Sayed N.M."/>
            <person name="Wortman J.R."/>
            <person name="Feldblyum T."/>
            <person name="Tallon L."/>
            <person name="Schatz M."/>
            <person name="Shumway M."/>
            <person name="Koo H."/>
            <person name="Salzberg S.L."/>
            <person name="Schobel S."/>
            <person name="Pertea M."/>
            <person name="Pop M."/>
            <person name="White O."/>
            <person name="Barton G.J."/>
            <person name="Carlow C.K."/>
            <person name="Crawford M.J."/>
            <person name="Daub J."/>
            <person name="Dimmic M.W."/>
            <person name="Estes C.F."/>
            <person name="Foster J.M."/>
            <person name="Ganatra M."/>
            <person name="Gregory W.F."/>
            <person name="Johnson N.M."/>
            <person name="Jin J."/>
            <person name="Komuniecki R."/>
            <person name="Korf I."/>
            <person name="Kumar S."/>
            <person name="Laney S."/>
            <person name="Li B.W."/>
            <person name="Li W."/>
            <person name="Lindblom T.H."/>
            <person name="Lustigman S."/>
            <person name="Ma D."/>
            <person name="Maina C.V."/>
            <person name="Martin D.M."/>
            <person name="McCarter J.P."/>
            <person name="McReynolds L."/>
            <person name="Mitreva M."/>
            <person name="Nutman T.B."/>
            <person name="Parkinson J."/>
            <person name="Peregrin-Alvarez J.M."/>
            <person name="Poole C."/>
            <person name="Ren Q."/>
            <person name="Saunders L."/>
            <person name="Sluder A.E."/>
            <person name="Smith K."/>
            <person name="Stanke M."/>
            <person name="Unnasch T.R."/>
            <person name="Ware J."/>
            <person name="Wei A.D."/>
            <person name="Weil G."/>
            <person name="Williams D.J."/>
            <person name="Zhang Y."/>
            <person name="Williams S.A."/>
            <person name="Fraser-Liggett C."/>
            <person name="Slatko B."/>
            <person name="Blaxter M.L."/>
            <person name="Scott A.L."/>
        </authorList>
    </citation>
    <scope>NUCLEOTIDE SEQUENCE</scope>
    <source>
        <strain evidence="1">FR3</strain>
    </source>
</reference>
<proteinExistence type="predicted"/>
<reference evidence="1" key="2">
    <citation type="submission" date="2012-12" db="EMBL/GenBank/DDBJ databases">
        <authorList>
            <consortium name="WormBase Consortium"/>
            <person name="Ghedin E."/>
            <person name="Paulini M."/>
        </authorList>
    </citation>
    <scope>NUCLEOTIDE SEQUENCE</scope>
    <source>
        <strain evidence="1">FR3</strain>
    </source>
</reference>
<dbReference type="AlphaFoldDB" id="A0A1I9G020"/>
<evidence type="ECO:0000313" key="1">
    <source>
        <dbReference type="EMBL" id="CDP91521.1"/>
    </source>
</evidence>
<sequence length="130" mass="14501">MSDVSYGQGFLGQQSCHNDTKSSSVQRLTLNSVKEVISRAHNAGKLYRSAGNNSSIVMNTTVVQRKSNTLHILPLQSVGENSYRRCKSMILFTRQASAPRLARRVTDHHRIFRNISKAGMIPKSIKPIMS</sequence>